<evidence type="ECO:0000256" key="16">
    <source>
        <dbReference type="ARBA" id="ARBA00030592"/>
    </source>
</evidence>
<dbReference type="Gene3D" id="3.40.1190.10">
    <property type="entry name" value="Mur-like, catalytic domain"/>
    <property type="match status" value="1"/>
</dbReference>
<evidence type="ECO:0000256" key="2">
    <source>
        <dbReference type="ARBA" id="ARBA00002714"/>
    </source>
</evidence>
<evidence type="ECO:0000256" key="14">
    <source>
        <dbReference type="ARBA" id="ARBA00022909"/>
    </source>
</evidence>
<dbReference type="InterPro" id="IPR004101">
    <property type="entry name" value="Mur_ligase_C"/>
</dbReference>
<dbReference type="EC" id="6.3.2.17" evidence="7"/>
<comment type="catalytic activity">
    <reaction evidence="18">
        <text>(6S)-5,6,7,8-tetrahydrofolyl-(gamma-L-Glu)(n) + L-glutamate + ATP = (6S)-5,6,7,8-tetrahydrofolyl-(gamma-L-Glu)(n+1) + ADP + phosphate + H(+)</text>
        <dbReference type="Rhea" id="RHEA:10580"/>
        <dbReference type="Rhea" id="RHEA-COMP:14738"/>
        <dbReference type="Rhea" id="RHEA-COMP:14740"/>
        <dbReference type="ChEBI" id="CHEBI:15378"/>
        <dbReference type="ChEBI" id="CHEBI:29985"/>
        <dbReference type="ChEBI" id="CHEBI:30616"/>
        <dbReference type="ChEBI" id="CHEBI:43474"/>
        <dbReference type="ChEBI" id="CHEBI:141005"/>
        <dbReference type="ChEBI" id="CHEBI:456216"/>
        <dbReference type="EC" id="6.3.2.17"/>
    </reaction>
</comment>
<keyword evidence="11 22" id="KW-0547">Nucleotide-binding</keyword>
<evidence type="ECO:0000256" key="8">
    <source>
        <dbReference type="ARBA" id="ARBA00019357"/>
    </source>
</evidence>
<evidence type="ECO:0000256" key="7">
    <source>
        <dbReference type="ARBA" id="ARBA00013025"/>
    </source>
</evidence>
<evidence type="ECO:0000256" key="13">
    <source>
        <dbReference type="ARBA" id="ARBA00022842"/>
    </source>
</evidence>
<evidence type="ECO:0000256" key="22">
    <source>
        <dbReference type="PIRNR" id="PIRNR001563"/>
    </source>
</evidence>
<feature type="domain" description="Mur ligase C-terminal" evidence="23">
    <location>
        <begin position="301"/>
        <end position="418"/>
    </location>
</feature>
<feature type="domain" description="Mur ligase central" evidence="24">
    <location>
        <begin position="51"/>
        <end position="230"/>
    </location>
</feature>
<dbReference type="InterPro" id="IPR036615">
    <property type="entry name" value="Mur_ligase_C_dom_sf"/>
</dbReference>
<comment type="similarity">
    <text evidence="5 22">Belongs to the folylpolyglutamate synthase family.</text>
</comment>
<dbReference type="PIRSF" id="PIRSF001563">
    <property type="entry name" value="Folylpolyglu_synth"/>
    <property type="match status" value="1"/>
</dbReference>
<dbReference type="Gene3D" id="3.90.190.20">
    <property type="entry name" value="Mur ligase, C-terminal domain"/>
    <property type="match status" value="1"/>
</dbReference>
<keyword evidence="12 22" id="KW-0067">ATP-binding</keyword>
<dbReference type="Proteomes" id="UP000016648">
    <property type="component" value="Unassembled WGS sequence"/>
</dbReference>
<keyword evidence="13" id="KW-0460">Magnesium</keyword>
<gene>
    <name evidence="25" type="primary">folC</name>
    <name evidence="25" type="ORF">HMPREF9135_1352</name>
</gene>
<dbReference type="AlphaFoldDB" id="U2P8T0"/>
<evidence type="ECO:0000256" key="21">
    <source>
        <dbReference type="ARBA" id="ARBA00049161"/>
    </source>
</evidence>
<comment type="catalytic activity">
    <reaction evidence="19">
        <text>10-formyltetrahydrofolyl-(gamma-L-Glu)(n) + L-glutamate + ATP = 10-formyltetrahydrofolyl-(gamma-L-Glu)(n+1) + ADP + phosphate + H(+)</text>
        <dbReference type="Rhea" id="RHEA:51904"/>
        <dbReference type="Rhea" id="RHEA-COMP:13088"/>
        <dbReference type="Rhea" id="RHEA-COMP:14300"/>
        <dbReference type="ChEBI" id="CHEBI:15378"/>
        <dbReference type="ChEBI" id="CHEBI:29985"/>
        <dbReference type="ChEBI" id="CHEBI:30616"/>
        <dbReference type="ChEBI" id="CHEBI:43474"/>
        <dbReference type="ChEBI" id="CHEBI:134413"/>
        <dbReference type="ChEBI" id="CHEBI:456216"/>
        <dbReference type="EC" id="6.3.2.17"/>
    </reaction>
</comment>
<evidence type="ECO:0000256" key="19">
    <source>
        <dbReference type="ARBA" id="ARBA00047808"/>
    </source>
</evidence>
<dbReference type="GO" id="GO:0008841">
    <property type="term" value="F:dihydrofolate synthase activity"/>
    <property type="evidence" value="ECO:0007669"/>
    <property type="project" value="UniProtKB-EC"/>
</dbReference>
<evidence type="ECO:0000259" key="23">
    <source>
        <dbReference type="Pfam" id="PF02875"/>
    </source>
</evidence>
<dbReference type="InterPro" id="IPR036565">
    <property type="entry name" value="Mur-like_cat_sf"/>
</dbReference>
<dbReference type="NCBIfam" id="TIGR01499">
    <property type="entry name" value="folC"/>
    <property type="match status" value="1"/>
</dbReference>
<accession>U2P8T0</accession>
<comment type="function">
    <text evidence="2">Functions in two distinct reactions of the de novo folate biosynthetic pathway. Catalyzes the addition of a glutamate residue to dihydropteroate (7,8-dihydropteroate or H2Pte) to form dihydrofolate (7,8-dihydrofolate monoglutamate or H2Pte-Glu). Also catalyzes successive additions of L-glutamate to tetrahydrofolate or 10-formyltetrahydrofolate or 5,10-methylenetetrahydrofolate, leading to folylpolyglutamate derivatives.</text>
</comment>
<keyword evidence="10" id="KW-0479">Metal-binding</keyword>
<keyword evidence="26" id="KW-1185">Reference proteome</keyword>
<evidence type="ECO:0000313" key="26">
    <source>
        <dbReference type="Proteomes" id="UP000016648"/>
    </source>
</evidence>
<dbReference type="Pfam" id="PF02875">
    <property type="entry name" value="Mur_ligase_C"/>
    <property type="match status" value="1"/>
</dbReference>
<evidence type="ECO:0000256" key="9">
    <source>
        <dbReference type="ARBA" id="ARBA00022598"/>
    </source>
</evidence>
<evidence type="ECO:0000256" key="20">
    <source>
        <dbReference type="ARBA" id="ARBA00049035"/>
    </source>
</evidence>
<comment type="cofactor">
    <cofactor evidence="1">
        <name>Mg(2+)</name>
        <dbReference type="ChEBI" id="CHEBI:18420"/>
    </cofactor>
</comment>
<comment type="pathway">
    <text evidence="4">Cofactor biosynthesis; tetrahydrofolylpolyglutamate biosynthesis.</text>
</comment>
<dbReference type="RefSeq" id="WP_021588568.1">
    <property type="nucleotide sequence ID" value="NZ_AWEY01000004.1"/>
</dbReference>
<evidence type="ECO:0000313" key="25">
    <source>
        <dbReference type="EMBL" id="ERK40531.1"/>
    </source>
</evidence>
<keyword evidence="14" id="KW-0289">Folate biosynthesis</keyword>
<name>U2P8T0_9BACT</name>
<comment type="caution">
    <text evidence="25">The sequence shown here is derived from an EMBL/GenBank/DDBJ whole genome shotgun (WGS) entry which is preliminary data.</text>
</comment>
<dbReference type="PANTHER" id="PTHR11136:SF0">
    <property type="entry name" value="DIHYDROFOLATE SYNTHETASE-RELATED"/>
    <property type="match status" value="1"/>
</dbReference>
<dbReference type="InterPro" id="IPR018109">
    <property type="entry name" value="Folylpolyglutamate_synth_CS"/>
</dbReference>
<dbReference type="GO" id="GO:0046872">
    <property type="term" value="F:metal ion binding"/>
    <property type="evidence" value="ECO:0007669"/>
    <property type="project" value="UniProtKB-KW"/>
</dbReference>
<dbReference type="EMBL" id="AWEY01000004">
    <property type="protein sequence ID" value="ERK40531.1"/>
    <property type="molecule type" value="Genomic_DNA"/>
</dbReference>
<dbReference type="EC" id="6.3.2.12" evidence="6"/>
<dbReference type="PATRIC" id="fig|1115809.3.peg.135"/>
<evidence type="ECO:0000256" key="10">
    <source>
        <dbReference type="ARBA" id="ARBA00022723"/>
    </source>
</evidence>
<evidence type="ECO:0000256" key="17">
    <source>
        <dbReference type="ARBA" id="ARBA00032510"/>
    </source>
</evidence>
<proteinExistence type="inferred from homology"/>
<evidence type="ECO:0000259" key="24">
    <source>
        <dbReference type="Pfam" id="PF08245"/>
    </source>
</evidence>
<evidence type="ECO:0000256" key="18">
    <source>
        <dbReference type="ARBA" id="ARBA00047493"/>
    </source>
</evidence>
<evidence type="ECO:0000256" key="3">
    <source>
        <dbReference type="ARBA" id="ARBA00004799"/>
    </source>
</evidence>
<evidence type="ECO:0000256" key="15">
    <source>
        <dbReference type="ARBA" id="ARBA00030048"/>
    </source>
</evidence>
<dbReference type="FunFam" id="3.40.1190.10:FF:000011">
    <property type="entry name" value="Folylpolyglutamate synthase/dihydrofolate synthase"/>
    <property type="match status" value="1"/>
</dbReference>
<dbReference type="SUPFAM" id="SSF53244">
    <property type="entry name" value="MurD-like peptide ligases, peptide-binding domain"/>
    <property type="match status" value="1"/>
</dbReference>
<evidence type="ECO:0000256" key="12">
    <source>
        <dbReference type="ARBA" id="ARBA00022840"/>
    </source>
</evidence>
<dbReference type="PANTHER" id="PTHR11136">
    <property type="entry name" value="FOLYLPOLYGLUTAMATE SYNTHASE-RELATED"/>
    <property type="match status" value="1"/>
</dbReference>
<evidence type="ECO:0000256" key="5">
    <source>
        <dbReference type="ARBA" id="ARBA00008276"/>
    </source>
</evidence>
<evidence type="ECO:0000256" key="11">
    <source>
        <dbReference type="ARBA" id="ARBA00022741"/>
    </source>
</evidence>
<dbReference type="GO" id="GO:0005524">
    <property type="term" value="F:ATP binding"/>
    <property type="evidence" value="ECO:0007669"/>
    <property type="project" value="UniProtKB-KW"/>
</dbReference>
<organism evidence="25 26">
    <name type="scientific">Segatella baroniae F0067</name>
    <dbReference type="NCBI Taxonomy" id="1115809"/>
    <lineage>
        <taxon>Bacteria</taxon>
        <taxon>Pseudomonadati</taxon>
        <taxon>Bacteroidota</taxon>
        <taxon>Bacteroidia</taxon>
        <taxon>Bacteroidales</taxon>
        <taxon>Prevotellaceae</taxon>
        <taxon>Segatella</taxon>
    </lineage>
</organism>
<dbReference type="PROSITE" id="PS01012">
    <property type="entry name" value="FOLYLPOLYGLU_SYNT_2"/>
    <property type="match status" value="1"/>
</dbReference>
<dbReference type="GO" id="GO:0046656">
    <property type="term" value="P:folic acid biosynthetic process"/>
    <property type="evidence" value="ECO:0007669"/>
    <property type="project" value="UniProtKB-KW"/>
</dbReference>
<evidence type="ECO:0000256" key="4">
    <source>
        <dbReference type="ARBA" id="ARBA00005150"/>
    </source>
</evidence>
<protein>
    <recommendedName>
        <fullName evidence="8">Dihydrofolate synthase/folylpolyglutamate synthase</fullName>
        <ecNumber evidence="6">6.3.2.12</ecNumber>
        <ecNumber evidence="7">6.3.2.17</ecNumber>
    </recommendedName>
    <alternativeName>
        <fullName evidence="17">Folylpoly-gamma-glutamate synthetase-dihydrofolate synthetase</fullName>
    </alternativeName>
    <alternativeName>
        <fullName evidence="15">Folylpolyglutamate synthetase</fullName>
    </alternativeName>
    <alternativeName>
        <fullName evidence="16">Tetrahydrofolylpolyglutamate synthase</fullName>
    </alternativeName>
</protein>
<comment type="catalytic activity">
    <reaction evidence="20">
        <text>(6R)-5,10-methylenetetrahydrofolyl-(gamma-L-Glu)(n) + L-glutamate + ATP = (6R)-5,10-methylenetetrahydrofolyl-(gamma-L-Glu)(n+1) + ADP + phosphate + H(+)</text>
        <dbReference type="Rhea" id="RHEA:51912"/>
        <dbReference type="Rhea" id="RHEA-COMP:13257"/>
        <dbReference type="Rhea" id="RHEA-COMP:13258"/>
        <dbReference type="ChEBI" id="CHEBI:15378"/>
        <dbReference type="ChEBI" id="CHEBI:29985"/>
        <dbReference type="ChEBI" id="CHEBI:30616"/>
        <dbReference type="ChEBI" id="CHEBI:43474"/>
        <dbReference type="ChEBI" id="CHEBI:136572"/>
        <dbReference type="ChEBI" id="CHEBI:456216"/>
        <dbReference type="EC" id="6.3.2.17"/>
    </reaction>
</comment>
<comment type="catalytic activity">
    <reaction evidence="21">
        <text>7,8-dihydropteroate + L-glutamate + ATP = 7,8-dihydrofolate + ADP + phosphate + H(+)</text>
        <dbReference type="Rhea" id="RHEA:23584"/>
        <dbReference type="ChEBI" id="CHEBI:15378"/>
        <dbReference type="ChEBI" id="CHEBI:17839"/>
        <dbReference type="ChEBI" id="CHEBI:29985"/>
        <dbReference type="ChEBI" id="CHEBI:30616"/>
        <dbReference type="ChEBI" id="CHEBI:43474"/>
        <dbReference type="ChEBI" id="CHEBI:57451"/>
        <dbReference type="ChEBI" id="CHEBI:456216"/>
        <dbReference type="EC" id="6.3.2.12"/>
    </reaction>
</comment>
<reference evidence="25 26" key="1">
    <citation type="submission" date="2013-08" db="EMBL/GenBank/DDBJ databases">
        <authorList>
            <person name="Durkin A.S."/>
            <person name="Haft D.R."/>
            <person name="McCorrison J."/>
            <person name="Torralba M."/>
            <person name="Gillis M."/>
            <person name="Haft D.H."/>
            <person name="Methe B."/>
            <person name="Sutton G."/>
            <person name="Nelson K.E."/>
        </authorList>
    </citation>
    <scope>NUCLEOTIDE SEQUENCE [LARGE SCALE GENOMIC DNA]</scope>
    <source>
        <strain evidence="25 26">F0067</strain>
    </source>
</reference>
<dbReference type="InterPro" id="IPR013221">
    <property type="entry name" value="Mur_ligase_cen"/>
</dbReference>
<evidence type="ECO:0000256" key="1">
    <source>
        <dbReference type="ARBA" id="ARBA00001946"/>
    </source>
</evidence>
<dbReference type="GO" id="GO:0005737">
    <property type="term" value="C:cytoplasm"/>
    <property type="evidence" value="ECO:0007669"/>
    <property type="project" value="TreeGrafter"/>
</dbReference>
<dbReference type="Pfam" id="PF08245">
    <property type="entry name" value="Mur_ligase_M"/>
    <property type="match status" value="1"/>
</dbReference>
<dbReference type="InterPro" id="IPR001645">
    <property type="entry name" value="Folylpolyglutamate_synth"/>
</dbReference>
<keyword evidence="9 22" id="KW-0436">Ligase</keyword>
<comment type="pathway">
    <text evidence="3">Cofactor biosynthesis; tetrahydrofolate biosynthesis; 7,8-dihydrofolate from 2-amino-4-hydroxy-6-hydroxymethyl-7,8-dihydropteridine diphosphate and 4-aminobenzoate: step 2/2.</text>
</comment>
<dbReference type="SUPFAM" id="SSF53623">
    <property type="entry name" value="MurD-like peptide ligases, catalytic domain"/>
    <property type="match status" value="1"/>
</dbReference>
<evidence type="ECO:0000256" key="6">
    <source>
        <dbReference type="ARBA" id="ARBA00013023"/>
    </source>
</evidence>
<sequence>MSYEETIEYLFKSTPVFEHVGASAYKEGLDNTRALDEFFGHPHRKYKTIHVAGTNGKGSCSHTLAAILQTAGYKVGLYTSPHLVDFRERIKVDGRCVEESYVVDFVEAYRSFFEPLHPSFFELTTAMAFKYFADTQVDIAVIEVGLGGRLDCTNIIMPILSVITNISLDHVSFLGNTLEKIAGEKAGIIKPNVPVVIGESNSAATPIFLQKAQAVNAPIVFAEDKPHRMVVSSQAAETGGRFYELSSGRRAFGDLMGDYQEANMNTTLVAAMELRRQGVVETDEPVIQGMSNVVKLTGLLGRWQCLNKRPYVVCDTGHNSGGWNYLSRQMARQPNKTKRIVFGMVDDKDLDAVMAMLPHDGIFYWTQPSTHRAFPVEEVAACGGRHGLRGVVFHDVMSAYRQAFADADAEDFVFVGGSSYVVADLLSGLQP</sequence>
<dbReference type="GO" id="GO:0004326">
    <property type="term" value="F:tetrahydrofolylpolyglutamate synthase activity"/>
    <property type="evidence" value="ECO:0007669"/>
    <property type="project" value="UniProtKB-EC"/>
</dbReference>